<evidence type="ECO:0000256" key="7">
    <source>
        <dbReference type="ARBA" id="ARBA00023146"/>
    </source>
</evidence>
<evidence type="ECO:0000259" key="8">
    <source>
        <dbReference type="PROSITE" id="PS50862"/>
    </source>
</evidence>
<dbReference type="Pfam" id="PF00152">
    <property type="entry name" value="tRNA-synt_2"/>
    <property type="match status" value="1"/>
</dbReference>
<dbReference type="PANTHER" id="PTHR22594:SF34">
    <property type="entry name" value="ASPARAGINE--TRNA LIGASE, MITOCHONDRIAL-RELATED"/>
    <property type="match status" value="1"/>
</dbReference>
<dbReference type="PROSITE" id="PS50862">
    <property type="entry name" value="AA_TRNA_LIGASE_II"/>
    <property type="match status" value="1"/>
</dbReference>
<dbReference type="STRING" id="461836.A0A0L0D6V2"/>
<name>A0A0L0D6V2_THETB</name>
<dbReference type="EC" id="6.1.1.22" evidence="2"/>
<evidence type="ECO:0000313" key="10">
    <source>
        <dbReference type="Proteomes" id="UP000054408"/>
    </source>
</evidence>
<dbReference type="NCBIfam" id="NF003037">
    <property type="entry name" value="PRK03932.1"/>
    <property type="match status" value="1"/>
</dbReference>
<feature type="domain" description="Aminoacyl-transfer RNA synthetases class-II family profile" evidence="8">
    <location>
        <begin position="155"/>
        <end position="480"/>
    </location>
</feature>
<evidence type="ECO:0000256" key="5">
    <source>
        <dbReference type="ARBA" id="ARBA00022840"/>
    </source>
</evidence>
<dbReference type="GO" id="GO:0006421">
    <property type="term" value="P:asparaginyl-tRNA aminoacylation"/>
    <property type="evidence" value="ECO:0007669"/>
    <property type="project" value="InterPro"/>
</dbReference>
<dbReference type="RefSeq" id="XP_013759309.1">
    <property type="nucleotide sequence ID" value="XM_013903855.1"/>
</dbReference>
<dbReference type="InterPro" id="IPR045864">
    <property type="entry name" value="aa-tRNA-synth_II/BPL/LPL"/>
</dbReference>
<dbReference type="Gene3D" id="3.30.930.10">
    <property type="entry name" value="Bira Bifunctional Protein, Domain 2"/>
    <property type="match status" value="1"/>
</dbReference>
<dbReference type="eggNOG" id="KOG0554">
    <property type="taxonomic scope" value="Eukaryota"/>
</dbReference>
<dbReference type="GO" id="GO:0005739">
    <property type="term" value="C:mitochondrion"/>
    <property type="evidence" value="ECO:0007669"/>
    <property type="project" value="TreeGrafter"/>
</dbReference>
<dbReference type="SUPFAM" id="SSF50249">
    <property type="entry name" value="Nucleic acid-binding proteins"/>
    <property type="match status" value="1"/>
</dbReference>
<accession>A0A0L0D6V2</accession>
<comment type="similarity">
    <text evidence="1">Belongs to the class-II aminoacyl-tRNA synthetase family.</text>
</comment>
<evidence type="ECO:0000313" key="9">
    <source>
        <dbReference type="EMBL" id="KNC47831.1"/>
    </source>
</evidence>
<keyword evidence="4" id="KW-0547">Nucleotide-binding</keyword>
<dbReference type="PRINTS" id="PR01042">
    <property type="entry name" value="TRNASYNTHASP"/>
</dbReference>
<protein>
    <recommendedName>
        <fullName evidence="2">asparagine--tRNA ligase</fullName>
        <ecNumber evidence="2">6.1.1.22</ecNumber>
    </recommendedName>
</protein>
<gene>
    <name evidence="9" type="ORF">AMSG_04060</name>
</gene>
<dbReference type="SUPFAM" id="SSF55681">
    <property type="entry name" value="Class II aaRS and biotin synthetases"/>
    <property type="match status" value="1"/>
</dbReference>
<keyword evidence="3" id="KW-0436">Ligase</keyword>
<dbReference type="GO" id="GO:0003676">
    <property type="term" value="F:nucleic acid binding"/>
    <property type="evidence" value="ECO:0007669"/>
    <property type="project" value="InterPro"/>
</dbReference>
<dbReference type="GO" id="GO:0004816">
    <property type="term" value="F:asparagine-tRNA ligase activity"/>
    <property type="evidence" value="ECO:0007669"/>
    <property type="project" value="UniProtKB-EC"/>
</dbReference>
<dbReference type="EMBL" id="GL349448">
    <property type="protein sequence ID" value="KNC47831.1"/>
    <property type="molecule type" value="Genomic_DNA"/>
</dbReference>
<dbReference type="GeneID" id="25563624"/>
<evidence type="ECO:0000256" key="2">
    <source>
        <dbReference type="ARBA" id="ARBA00012816"/>
    </source>
</evidence>
<dbReference type="InterPro" id="IPR004522">
    <property type="entry name" value="Asn-tRNA-ligase"/>
</dbReference>
<dbReference type="InterPro" id="IPR006195">
    <property type="entry name" value="aa-tRNA-synth_II"/>
</dbReference>
<dbReference type="OrthoDB" id="1931232at2759"/>
<keyword evidence="7 9" id="KW-0030">Aminoacyl-tRNA synthetase</keyword>
<dbReference type="Gene3D" id="2.40.50.140">
    <property type="entry name" value="Nucleic acid-binding proteins"/>
    <property type="match status" value="1"/>
</dbReference>
<dbReference type="InterPro" id="IPR012340">
    <property type="entry name" value="NA-bd_OB-fold"/>
</dbReference>
<dbReference type="GO" id="GO:0005524">
    <property type="term" value="F:ATP binding"/>
    <property type="evidence" value="ECO:0007669"/>
    <property type="project" value="UniProtKB-KW"/>
</dbReference>
<dbReference type="AlphaFoldDB" id="A0A0L0D6V2"/>
<keyword evidence="10" id="KW-1185">Reference proteome</keyword>
<evidence type="ECO:0000256" key="3">
    <source>
        <dbReference type="ARBA" id="ARBA00022598"/>
    </source>
</evidence>
<evidence type="ECO:0000256" key="1">
    <source>
        <dbReference type="ARBA" id="ARBA00008226"/>
    </source>
</evidence>
<organism evidence="9 10">
    <name type="scientific">Thecamonas trahens ATCC 50062</name>
    <dbReference type="NCBI Taxonomy" id="461836"/>
    <lineage>
        <taxon>Eukaryota</taxon>
        <taxon>Apusozoa</taxon>
        <taxon>Apusomonadida</taxon>
        <taxon>Apusomonadidae</taxon>
        <taxon>Thecamonas</taxon>
    </lineage>
</organism>
<dbReference type="PANTHER" id="PTHR22594">
    <property type="entry name" value="ASPARTYL/LYSYL-TRNA SYNTHETASE"/>
    <property type="match status" value="1"/>
</dbReference>
<sequence>MPPAAPMLTMATTINALMQEALGEGEGGAGRQSGVHVAGWVKSVRRQKHIAFVMIDDGTWSKPLQVVVKGEAAADLPDNLQVGDAVRASGDLVGSKGGGQAFELVAKSLAPLPGSPTADSGHGKSYPLQKKAHSQGFLRSLPHLRARTSHFAATMRVRSRLARALQVSAEDHLGCIRVQTPVITAGDCEGAGERFAVAPEGTAPGDAAAFFGAPTFLSVSGQLEAEALGSGLGNVYTFGPTFRAENSNTSRHLAEFWMLEPELYFIDSLDTLLHAATTLVTAAVGEVLDDARAAADLSLLDPDFELRLSRLVTPGAPWAAIEYTDAIAELRAAVEAGAAKFAQEPVWGMDLSTEHEQFVVARLNPGRPTFIVNYPASIKPFYMKANPRKPGISADGDTVAAFDLLLPDVGEVMGGSMREDNAELLERAMVAKSMDPALYEWYLDLRRFGSAPHGGFGLGFDRLLQYVTRTPSIRDVVAFPRGPAYFASHPV</sequence>
<keyword evidence="5" id="KW-0067">ATP-binding</keyword>
<proteinExistence type="inferred from homology"/>
<evidence type="ECO:0000256" key="6">
    <source>
        <dbReference type="ARBA" id="ARBA00022917"/>
    </source>
</evidence>
<dbReference type="InterPro" id="IPR002312">
    <property type="entry name" value="Asp/Asn-tRNA-synth_IIb"/>
</dbReference>
<keyword evidence="6" id="KW-0648">Protein biosynthesis</keyword>
<evidence type="ECO:0000256" key="4">
    <source>
        <dbReference type="ARBA" id="ARBA00022741"/>
    </source>
</evidence>
<dbReference type="Proteomes" id="UP000054408">
    <property type="component" value="Unassembled WGS sequence"/>
</dbReference>
<reference evidence="9 10" key="1">
    <citation type="submission" date="2010-05" db="EMBL/GenBank/DDBJ databases">
        <title>The Genome Sequence of Thecamonas trahens ATCC 50062.</title>
        <authorList>
            <consortium name="The Broad Institute Genome Sequencing Platform"/>
            <person name="Russ C."/>
            <person name="Cuomo C."/>
            <person name="Shea T."/>
            <person name="Young S.K."/>
            <person name="Zeng Q."/>
            <person name="Koehrsen M."/>
            <person name="Haas B."/>
            <person name="Borodovsky M."/>
            <person name="Guigo R."/>
            <person name="Alvarado L."/>
            <person name="Berlin A."/>
            <person name="Bochicchio J."/>
            <person name="Borenstein D."/>
            <person name="Chapman S."/>
            <person name="Chen Z."/>
            <person name="Freedman E."/>
            <person name="Gellesch M."/>
            <person name="Goldberg J."/>
            <person name="Griggs A."/>
            <person name="Gujja S."/>
            <person name="Heilman E."/>
            <person name="Heiman D."/>
            <person name="Hepburn T."/>
            <person name="Howarth C."/>
            <person name="Jen D."/>
            <person name="Larson L."/>
            <person name="Mehta T."/>
            <person name="Park D."/>
            <person name="Pearson M."/>
            <person name="Roberts A."/>
            <person name="Saif S."/>
            <person name="Shenoy N."/>
            <person name="Sisk P."/>
            <person name="Stolte C."/>
            <person name="Sykes S."/>
            <person name="Thomson T."/>
            <person name="Walk T."/>
            <person name="White J."/>
            <person name="Yandava C."/>
            <person name="Burger G."/>
            <person name="Gray M.W."/>
            <person name="Holland P.W.H."/>
            <person name="King N."/>
            <person name="Lang F.B.F."/>
            <person name="Roger A.J."/>
            <person name="Ruiz-Trillo I."/>
            <person name="Lander E."/>
            <person name="Nusbaum C."/>
        </authorList>
    </citation>
    <scope>NUCLEOTIDE SEQUENCE [LARGE SCALE GENOMIC DNA]</scope>
    <source>
        <strain evidence="9 10">ATCC 50062</strain>
    </source>
</reference>
<dbReference type="InterPro" id="IPR004364">
    <property type="entry name" value="Aa-tRNA-synt_II"/>
</dbReference>
<dbReference type="InterPro" id="IPR004365">
    <property type="entry name" value="NA-bd_OB_tRNA"/>
</dbReference>
<dbReference type="Pfam" id="PF01336">
    <property type="entry name" value="tRNA_anti-codon"/>
    <property type="match status" value="1"/>
</dbReference>
<dbReference type="CDD" id="cd04318">
    <property type="entry name" value="EcAsnRS_like_N"/>
    <property type="match status" value="1"/>
</dbReference>
<dbReference type="NCBIfam" id="TIGR00457">
    <property type="entry name" value="asnS"/>
    <property type="match status" value="1"/>
</dbReference>